<evidence type="ECO:0000313" key="2">
    <source>
        <dbReference type="Proteomes" id="UP001145114"/>
    </source>
</evidence>
<reference evidence="1" key="1">
    <citation type="submission" date="2022-06" db="EMBL/GenBank/DDBJ databases">
        <title>Phylogenomic reconstructions and comparative analyses of Kickxellomycotina fungi.</title>
        <authorList>
            <person name="Reynolds N.K."/>
            <person name="Stajich J.E."/>
            <person name="Barry K."/>
            <person name="Grigoriev I.V."/>
            <person name="Crous P."/>
            <person name="Smith M.E."/>
        </authorList>
    </citation>
    <scope>NUCLEOTIDE SEQUENCE</scope>
    <source>
        <strain evidence="1">RSA 2271</strain>
    </source>
</reference>
<dbReference type="EMBL" id="JAMZIH010005541">
    <property type="protein sequence ID" value="KAJ1675014.1"/>
    <property type="molecule type" value="Genomic_DNA"/>
</dbReference>
<organism evidence="1 2">
    <name type="scientific">Spiromyces aspiralis</name>
    <dbReference type="NCBI Taxonomy" id="68401"/>
    <lineage>
        <taxon>Eukaryota</taxon>
        <taxon>Fungi</taxon>
        <taxon>Fungi incertae sedis</taxon>
        <taxon>Zoopagomycota</taxon>
        <taxon>Kickxellomycotina</taxon>
        <taxon>Kickxellomycetes</taxon>
        <taxon>Kickxellales</taxon>
        <taxon>Kickxellaceae</taxon>
        <taxon>Spiromyces</taxon>
    </lineage>
</organism>
<comment type="caution">
    <text evidence="1">The sequence shown here is derived from an EMBL/GenBank/DDBJ whole genome shotgun (WGS) entry which is preliminary data.</text>
</comment>
<gene>
    <name evidence="1" type="primary">SLU7_1</name>
    <name evidence="1" type="ORF">EV182_002105</name>
</gene>
<sequence length="209" mass="24240">MPGQKVDTKSRTTVRNLRIREDTAKYLRNLDLDSAYYDPKTRSMRENPYMGKDPKEVDYAGDNFTRTTGDVPSMSKVALFSWEANERGNLNIHLQANPTQTTLMGKEVEKKMQKLKESTKNAILAKYGGEQHFVKPPEGLLTQDEHYIEYSRTGKVIKGQERAVPKSKYEEDVYHNNHTSVWGSWWHDGRWGYKCCHQQLKNAYCTRSV</sequence>
<dbReference type="Proteomes" id="UP001145114">
    <property type="component" value="Unassembled WGS sequence"/>
</dbReference>
<name>A0ACC1HEM8_9FUNG</name>
<evidence type="ECO:0000313" key="1">
    <source>
        <dbReference type="EMBL" id="KAJ1675014.1"/>
    </source>
</evidence>
<accession>A0ACC1HEM8</accession>
<keyword evidence="2" id="KW-1185">Reference proteome</keyword>
<proteinExistence type="predicted"/>
<protein>
    <submittedName>
        <fullName evidence="1">mRNA splicing protein</fullName>
    </submittedName>
</protein>